<keyword evidence="4" id="KW-0614">Plasmid</keyword>
<proteinExistence type="predicted"/>
<dbReference type="GO" id="GO:0031177">
    <property type="term" value="F:phosphopantetheine binding"/>
    <property type="evidence" value="ECO:0007669"/>
    <property type="project" value="InterPro"/>
</dbReference>
<gene>
    <name evidence="4" type="ordered locus">MexAM1_META2p0013</name>
</gene>
<evidence type="ECO:0000256" key="2">
    <source>
        <dbReference type="ARBA" id="ARBA00022553"/>
    </source>
</evidence>
<evidence type="ECO:0000259" key="3">
    <source>
        <dbReference type="PROSITE" id="PS50075"/>
    </source>
</evidence>
<keyword evidence="1" id="KW-0596">Phosphopantetheine</keyword>
<dbReference type="PROSITE" id="PS50075">
    <property type="entry name" value="CARRIER"/>
    <property type="match status" value="1"/>
</dbReference>
<keyword evidence="2" id="KW-0597">Phosphoprotein</keyword>
<dbReference type="Gene3D" id="1.10.1200.10">
    <property type="entry name" value="ACP-like"/>
    <property type="match status" value="1"/>
</dbReference>
<evidence type="ECO:0000313" key="5">
    <source>
        <dbReference type="Proteomes" id="UP000009081"/>
    </source>
</evidence>
<dbReference type="SMART" id="SM01294">
    <property type="entry name" value="PKS_PP_betabranch"/>
    <property type="match status" value="1"/>
</dbReference>
<dbReference type="KEGG" id="mea:Mex_2p0013"/>
<accession>C5B3C2</accession>
<dbReference type="SMART" id="SM00823">
    <property type="entry name" value="PKS_PP"/>
    <property type="match status" value="1"/>
</dbReference>
<name>C5B3C2_METEA</name>
<dbReference type="RefSeq" id="WP_003598542.1">
    <property type="nucleotide sequence ID" value="NC_012811.1"/>
</dbReference>
<evidence type="ECO:0000256" key="1">
    <source>
        <dbReference type="ARBA" id="ARBA00022450"/>
    </source>
</evidence>
<feature type="domain" description="Carrier" evidence="3">
    <location>
        <begin position="4"/>
        <end position="81"/>
    </location>
</feature>
<dbReference type="InterPro" id="IPR009081">
    <property type="entry name" value="PP-bd_ACP"/>
</dbReference>
<dbReference type="PROSITE" id="PS00012">
    <property type="entry name" value="PHOSPHOPANTETHEINE"/>
    <property type="match status" value="1"/>
</dbReference>
<dbReference type="OrthoDB" id="9023404at2"/>
<dbReference type="SUPFAM" id="SSF47336">
    <property type="entry name" value="ACP-like"/>
    <property type="match status" value="1"/>
</dbReference>
<dbReference type="EMBL" id="CP001511">
    <property type="protein sequence ID" value="ACS42954.1"/>
    <property type="molecule type" value="Genomic_DNA"/>
</dbReference>
<dbReference type="GO" id="GO:0005737">
    <property type="term" value="C:cytoplasm"/>
    <property type="evidence" value="ECO:0007669"/>
    <property type="project" value="TreeGrafter"/>
</dbReference>
<dbReference type="PANTHER" id="PTHR45527">
    <property type="entry name" value="NONRIBOSOMAL PEPTIDE SYNTHETASE"/>
    <property type="match status" value="1"/>
</dbReference>
<dbReference type="PANTHER" id="PTHR45527:SF1">
    <property type="entry name" value="FATTY ACID SYNTHASE"/>
    <property type="match status" value="1"/>
</dbReference>
<evidence type="ECO:0000313" key="4">
    <source>
        <dbReference type="EMBL" id="ACS42954.1"/>
    </source>
</evidence>
<dbReference type="GO" id="GO:0044550">
    <property type="term" value="P:secondary metabolite biosynthetic process"/>
    <property type="evidence" value="ECO:0007669"/>
    <property type="project" value="TreeGrafter"/>
</dbReference>
<dbReference type="AlphaFoldDB" id="C5B3C2"/>
<dbReference type="Proteomes" id="UP000009081">
    <property type="component" value="Plasmid megaplasmid"/>
</dbReference>
<sequence>MELTDADRIEEYIAGFISKELGIPESDVDYDLNFGAFGLSSMSGMKLVGRLEEELQTKIKPSMLFENPTISKLAEAIAARGSTSNAA</sequence>
<dbReference type="HOGENOM" id="CLU_157807_3_0_5"/>
<geneLocation type="plasmid" evidence="4 5">
    <name>megaplasmid</name>
</geneLocation>
<dbReference type="GO" id="GO:0043041">
    <property type="term" value="P:amino acid activation for nonribosomal peptide biosynthetic process"/>
    <property type="evidence" value="ECO:0007669"/>
    <property type="project" value="TreeGrafter"/>
</dbReference>
<protein>
    <recommendedName>
        <fullName evidence="3">Carrier domain-containing protein</fullName>
    </recommendedName>
</protein>
<dbReference type="Pfam" id="PF00550">
    <property type="entry name" value="PP-binding"/>
    <property type="match status" value="1"/>
</dbReference>
<organism evidence="4 5">
    <name type="scientific">Methylorubrum extorquens (strain ATCC 14718 / DSM 1338 / JCM 2805 / NCIMB 9133 / AM1)</name>
    <name type="common">Methylobacterium extorquens</name>
    <dbReference type="NCBI Taxonomy" id="272630"/>
    <lineage>
        <taxon>Bacteria</taxon>
        <taxon>Pseudomonadati</taxon>
        <taxon>Pseudomonadota</taxon>
        <taxon>Alphaproteobacteria</taxon>
        <taxon>Hyphomicrobiales</taxon>
        <taxon>Methylobacteriaceae</taxon>
        <taxon>Methylorubrum</taxon>
    </lineage>
</organism>
<reference evidence="4 5" key="1">
    <citation type="journal article" date="2009" name="PLoS ONE">
        <title>Methylobacterium genome sequences: a reference blueprint to investigate microbial metabolism of C1 compounds from natural and industrial sources.</title>
        <authorList>
            <person name="Vuilleumier S."/>
            <person name="Chistoserdova L."/>
            <person name="Lee M.-C."/>
            <person name="Bringel F."/>
            <person name="Lajus A."/>
            <person name="Zhou Y."/>
            <person name="Gourion B."/>
            <person name="Barbe V."/>
            <person name="Chang J."/>
            <person name="Cruveiller S."/>
            <person name="Dossat C."/>
            <person name="Gillett W."/>
            <person name="Gruffaz C."/>
            <person name="Haugen E."/>
            <person name="Hourcade E."/>
            <person name="Levy R."/>
            <person name="Mangenot S."/>
            <person name="Muller E."/>
            <person name="Nadalig T."/>
            <person name="Pagni M."/>
            <person name="Penny C."/>
            <person name="Peyraud R."/>
            <person name="Robinson D.G."/>
            <person name="Roche D."/>
            <person name="Rouy Z."/>
            <person name="Saenampechek C."/>
            <person name="Salvignol G."/>
            <person name="Vallenet D."/>
            <person name="Wu Z."/>
            <person name="Marx C.J."/>
            <person name="Vorholt J.A."/>
            <person name="Olson M.V."/>
            <person name="Kaul R."/>
            <person name="Weissenbach J."/>
            <person name="Medigue C."/>
            <person name="Lidstrom M.E."/>
        </authorList>
    </citation>
    <scope>NUCLEOTIDE SEQUENCE [LARGE SCALE GENOMIC DNA]</scope>
    <source>
        <strain evidence="5">ATCC 14718 / DSM 1338 / JCM 2805 / NCIMB 9133 / AM1</strain>
    </source>
</reference>
<dbReference type="InterPro" id="IPR006162">
    <property type="entry name" value="Ppantetheine_attach_site"/>
</dbReference>
<dbReference type="InterPro" id="IPR020806">
    <property type="entry name" value="PKS_PP-bd"/>
</dbReference>
<keyword evidence="5" id="KW-1185">Reference proteome</keyword>
<dbReference type="InterPro" id="IPR036736">
    <property type="entry name" value="ACP-like_sf"/>
</dbReference>